<comment type="caution">
    <text evidence="2">The sequence shown here is derived from an EMBL/GenBank/DDBJ whole genome shotgun (WGS) entry which is preliminary data.</text>
</comment>
<organism evidence="2 3">
    <name type="scientific">Rhizobium straminoryzae</name>
    <dbReference type="NCBI Taxonomy" id="1387186"/>
    <lineage>
        <taxon>Bacteria</taxon>
        <taxon>Pseudomonadati</taxon>
        <taxon>Pseudomonadota</taxon>
        <taxon>Alphaproteobacteria</taxon>
        <taxon>Hyphomicrobiales</taxon>
        <taxon>Rhizobiaceae</taxon>
        <taxon>Rhizobium/Agrobacterium group</taxon>
        <taxon>Rhizobium</taxon>
    </lineage>
</organism>
<dbReference type="EMBL" id="VJMG01000001">
    <property type="protein sequence ID" value="TRL43466.1"/>
    <property type="molecule type" value="Genomic_DNA"/>
</dbReference>
<feature type="region of interest" description="Disordered" evidence="1">
    <location>
        <begin position="54"/>
        <end position="75"/>
    </location>
</feature>
<accession>A0A549TIS9</accession>
<evidence type="ECO:0008006" key="4">
    <source>
        <dbReference type="Google" id="ProtNLM"/>
    </source>
</evidence>
<evidence type="ECO:0000256" key="1">
    <source>
        <dbReference type="SAM" id="MobiDB-lite"/>
    </source>
</evidence>
<dbReference type="Proteomes" id="UP000316801">
    <property type="component" value="Unassembled WGS sequence"/>
</dbReference>
<sequence length="75" mass="8563">MTNSRGRTGRNDSDETIAYICQMLAELRVVADRQGAEMLCYLIEMAYVEANDLQSGRRRRSIDHRQGDKSPDMPV</sequence>
<name>A0A549TIS9_9HYPH</name>
<feature type="compositionally biased region" description="Basic and acidic residues" evidence="1">
    <location>
        <begin position="63"/>
        <end position="75"/>
    </location>
</feature>
<protein>
    <recommendedName>
        <fullName evidence="4">Transposase</fullName>
    </recommendedName>
</protein>
<evidence type="ECO:0000313" key="3">
    <source>
        <dbReference type="Proteomes" id="UP000316801"/>
    </source>
</evidence>
<dbReference type="RefSeq" id="WP_142880322.1">
    <property type="nucleotide sequence ID" value="NZ_VJMG01000001.1"/>
</dbReference>
<keyword evidence="3" id="KW-1185">Reference proteome</keyword>
<evidence type="ECO:0000313" key="2">
    <source>
        <dbReference type="EMBL" id="TRL43466.1"/>
    </source>
</evidence>
<proteinExistence type="predicted"/>
<gene>
    <name evidence="2" type="ORF">FNA46_00210</name>
</gene>
<reference evidence="2 3" key="1">
    <citation type="submission" date="2019-07" db="EMBL/GenBank/DDBJ databases">
        <title>Ln-dependent methylotrophs.</title>
        <authorList>
            <person name="Tani A."/>
        </authorList>
    </citation>
    <scope>NUCLEOTIDE SEQUENCE [LARGE SCALE GENOMIC DNA]</scope>
    <source>
        <strain evidence="2 3">SM12</strain>
    </source>
</reference>
<dbReference type="AlphaFoldDB" id="A0A549TIS9"/>